<reference evidence="3 4" key="1">
    <citation type="journal article" date="2015" name="Nature">
        <title>rRNA introns, odd ribosomes, and small enigmatic genomes across a large radiation of phyla.</title>
        <authorList>
            <person name="Brown C.T."/>
            <person name="Hug L.A."/>
            <person name="Thomas B.C."/>
            <person name="Sharon I."/>
            <person name="Castelle C.J."/>
            <person name="Singh A."/>
            <person name="Wilkins M.J."/>
            <person name="Williams K.H."/>
            <person name="Banfield J.F."/>
        </authorList>
    </citation>
    <scope>NUCLEOTIDE SEQUENCE [LARGE SCALE GENOMIC DNA]</scope>
</reference>
<sequence length="799" mass="82568">MAAESDQPQEDLERSTEAVVTYGPEAVGRVRKVTTWVAGKAIDGTAKAVEYTGKAIQYAGKGVQFTGTGISAAGTGIASSLGAIPFVGIPFRVLGMGINGAGKGVQFAGKGIEVLGKGVESAGKGLGKLKQGFNNLGGLLKSGKNIAQLSKLAGGPVGWAMLATKFIPYFDKIKNFAKKAALVAGGYLFYLLLKFLAPIIKIIVFIAKYLVPVVKFLAPIVAPVAKLFAPVAKFIYATQIAPVLKILAPVAKLFAPLVVPVAKFFAPAIVPAAKIFYATQIAPTVKTLTLAAKVGAPVAKAAAPYVAPAAKVIYATQIAPWVEILGPVGKFLAPVGKFFTTKIVIPQIESYALQAKFFATKVLPTTIHFATHPWEIITKPLAQGWSWGKGAFNTVTGGPIEVGGGIPGAISGGVSAVGSAVSSVAATIWNGAVGAVGAGFGGLASGLNFVVGGLTSVGLPASAAMIPVVGGVGAIAVGGTLVGIVTATSFFSPQQDFVIGGTGDNEIYTISKTASDGHFDIDEIPQELTYTIKLTAKTELSNISVTDKIEVRRKDGISFTINKDTEDKLINPPCGGIQTLASGSDWTCQFKIGVDSLTYFKNSVITNTVTITAGKLGSAPVTDTAFSVTTVGSPPVGCPNGWPTKQGSITQGSQGPASHAKLYLPGLDGLPESAIDIGGATTHGTPAYATFAGQVTNAVNSASDEGYGTYVDIAATCNGTYFVARWAHLKYNSIDSAITLGSTITFGQFIGEVDNTGWSEGDHLHYSLFFLDIETYIPEVPKDLNCEVGTSIPCNVSWP</sequence>
<dbReference type="InterPro" id="IPR016047">
    <property type="entry name" value="M23ase_b-sheet_dom"/>
</dbReference>
<evidence type="ECO:0000313" key="3">
    <source>
        <dbReference type="EMBL" id="KKR49003.1"/>
    </source>
</evidence>
<dbReference type="Gene3D" id="2.70.70.10">
    <property type="entry name" value="Glucose Permease (Domain IIA)"/>
    <property type="match status" value="1"/>
</dbReference>
<dbReference type="Proteomes" id="UP000034531">
    <property type="component" value="Unassembled WGS sequence"/>
</dbReference>
<name>A0A0G0R9D0_9BACT</name>
<comment type="caution">
    <text evidence="3">The sequence shown here is derived from an EMBL/GenBank/DDBJ whole genome shotgun (WGS) entry which is preliminary data.</text>
</comment>
<keyword evidence="1" id="KW-1133">Transmembrane helix</keyword>
<dbReference type="SUPFAM" id="SSF51261">
    <property type="entry name" value="Duplicated hybrid motif"/>
    <property type="match status" value="1"/>
</dbReference>
<feature type="transmembrane region" description="Helical" evidence="1">
    <location>
        <begin position="187"/>
        <end position="210"/>
    </location>
</feature>
<gene>
    <name evidence="3" type="ORF">UT84_C0034G0001</name>
</gene>
<dbReference type="InterPro" id="IPR050570">
    <property type="entry name" value="Cell_wall_metabolism_enzyme"/>
</dbReference>
<dbReference type="InterPro" id="IPR011055">
    <property type="entry name" value="Dup_hybrid_motif"/>
</dbReference>
<evidence type="ECO:0000313" key="4">
    <source>
        <dbReference type="Proteomes" id="UP000034531"/>
    </source>
</evidence>
<accession>A0A0G0R9D0</accession>
<evidence type="ECO:0000259" key="2">
    <source>
        <dbReference type="Pfam" id="PF01551"/>
    </source>
</evidence>
<feature type="transmembrane region" description="Helical" evidence="1">
    <location>
        <begin position="216"/>
        <end position="236"/>
    </location>
</feature>
<dbReference type="AlphaFoldDB" id="A0A0G0R9D0"/>
<feature type="domain" description="M23ase beta-sheet core" evidence="2">
    <location>
        <begin position="674"/>
        <end position="768"/>
    </location>
</feature>
<dbReference type="PANTHER" id="PTHR21666">
    <property type="entry name" value="PEPTIDASE-RELATED"/>
    <property type="match status" value="1"/>
</dbReference>
<evidence type="ECO:0000256" key="1">
    <source>
        <dbReference type="SAM" id="Phobius"/>
    </source>
</evidence>
<dbReference type="PANTHER" id="PTHR21666:SF270">
    <property type="entry name" value="MUREIN HYDROLASE ACTIVATOR ENVC"/>
    <property type="match status" value="1"/>
</dbReference>
<organism evidence="3 4">
    <name type="scientific">Candidatus Curtissbacteria bacterium GW2011_GWA1_40_16</name>
    <dbReference type="NCBI Taxonomy" id="1618405"/>
    <lineage>
        <taxon>Bacteria</taxon>
        <taxon>Candidatus Curtissiibacteriota</taxon>
    </lineage>
</organism>
<dbReference type="PATRIC" id="fig|1618405.3.peg.882"/>
<dbReference type="CDD" id="cd12797">
    <property type="entry name" value="M23_peptidase"/>
    <property type="match status" value="1"/>
</dbReference>
<dbReference type="Pfam" id="PF01551">
    <property type="entry name" value="Peptidase_M23"/>
    <property type="match status" value="1"/>
</dbReference>
<keyword evidence="1" id="KW-0812">Transmembrane</keyword>
<keyword evidence="1" id="KW-0472">Membrane</keyword>
<proteinExistence type="predicted"/>
<protein>
    <submittedName>
        <fullName evidence="3">Rho termination factor-like protein</fullName>
    </submittedName>
</protein>
<dbReference type="EMBL" id="LBYI01000034">
    <property type="protein sequence ID" value="KKR49003.1"/>
    <property type="molecule type" value="Genomic_DNA"/>
</dbReference>
<dbReference type="GO" id="GO:0004222">
    <property type="term" value="F:metalloendopeptidase activity"/>
    <property type="evidence" value="ECO:0007669"/>
    <property type="project" value="TreeGrafter"/>
</dbReference>